<dbReference type="Proteomes" id="UP001165083">
    <property type="component" value="Unassembled WGS sequence"/>
</dbReference>
<comment type="caution">
    <text evidence="1">The sequence shown here is derived from an EMBL/GenBank/DDBJ whole genome shotgun (WGS) entry which is preliminary data.</text>
</comment>
<dbReference type="EMBL" id="BSXW01000051">
    <property type="protein sequence ID" value="GMF10693.1"/>
    <property type="molecule type" value="Genomic_DNA"/>
</dbReference>
<organism evidence="1 2">
    <name type="scientific">Phytophthora lilii</name>
    <dbReference type="NCBI Taxonomy" id="2077276"/>
    <lineage>
        <taxon>Eukaryota</taxon>
        <taxon>Sar</taxon>
        <taxon>Stramenopiles</taxon>
        <taxon>Oomycota</taxon>
        <taxon>Peronosporomycetes</taxon>
        <taxon>Peronosporales</taxon>
        <taxon>Peronosporaceae</taxon>
        <taxon>Phytophthora</taxon>
    </lineage>
</organism>
<sequence>MVRHLLDPKIYWRPSRETFAMGEAFYTSSFPANDTSTTIIFNVFRGEPEALQQQLEAALNQRKVVEYAAITGSALDLQEFIFDHQLGRGNKVADVEQPLDTLVYGEAPRGFNAFVEKLDACSAGATRSSAASPWCKAGRTAAVFRGAKEQDVNGLVAAAERLCAKTNCELRPGKHGRRDPVPNWRLGRDAIVGGHPEQRIAGHVVCAGRGVDVVAGVGWCEAQSPTDLPPHGVVGGGYSPELQD</sequence>
<protein>
    <submittedName>
        <fullName evidence="1">Unnamed protein product</fullName>
    </submittedName>
</protein>
<name>A0A9W6TDE4_9STRA</name>
<evidence type="ECO:0000313" key="1">
    <source>
        <dbReference type="EMBL" id="GMF10693.1"/>
    </source>
</evidence>
<gene>
    <name evidence="1" type="ORF">Plil01_000147200</name>
</gene>
<dbReference type="OrthoDB" id="2100988at2759"/>
<reference evidence="1" key="1">
    <citation type="submission" date="2023-04" db="EMBL/GenBank/DDBJ databases">
        <title>Phytophthora lilii NBRC 32176.</title>
        <authorList>
            <person name="Ichikawa N."/>
            <person name="Sato H."/>
            <person name="Tonouchi N."/>
        </authorList>
    </citation>
    <scope>NUCLEOTIDE SEQUENCE</scope>
    <source>
        <strain evidence="1">NBRC 32176</strain>
    </source>
</reference>
<keyword evidence="2" id="KW-1185">Reference proteome</keyword>
<proteinExistence type="predicted"/>
<evidence type="ECO:0000313" key="2">
    <source>
        <dbReference type="Proteomes" id="UP001165083"/>
    </source>
</evidence>
<accession>A0A9W6TDE4</accession>
<dbReference type="AlphaFoldDB" id="A0A9W6TDE4"/>